<reference evidence="2" key="1">
    <citation type="journal article" date="2012" name="Science">
        <title>The Paleozoic origin of enzymatic lignin decomposition reconstructed from 31 fungal genomes.</title>
        <authorList>
            <person name="Floudas D."/>
            <person name="Binder M."/>
            <person name="Riley R."/>
            <person name="Barry K."/>
            <person name="Blanchette R.A."/>
            <person name="Henrissat B."/>
            <person name="Martinez A.T."/>
            <person name="Otillar R."/>
            <person name="Spatafora J.W."/>
            <person name="Yadav J.S."/>
            <person name="Aerts A."/>
            <person name="Benoit I."/>
            <person name="Boyd A."/>
            <person name="Carlson A."/>
            <person name="Copeland A."/>
            <person name="Coutinho P.M."/>
            <person name="de Vries R.P."/>
            <person name="Ferreira P."/>
            <person name="Findley K."/>
            <person name="Foster B."/>
            <person name="Gaskell J."/>
            <person name="Glotzer D."/>
            <person name="Gorecki P."/>
            <person name="Heitman J."/>
            <person name="Hesse C."/>
            <person name="Hori C."/>
            <person name="Igarashi K."/>
            <person name="Jurgens J.A."/>
            <person name="Kallen N."/>
            <person name="Kersten P."/>
            <person name="Kohler A."/>
            <person name="Kuees U."/>
            <person name="Kumar T.K.A."/>
            <person name="Kuo A."/>
            <person name="LaButti K."/>
            <person name="Larrondo L.F."/>
            <person name="Lindquist E."/>
            <person name="Ling A."/>
            <person name="Lombard V."/>
            <person name="Lucas S."/>
            <person name="Lundell T."/>
            <person name="Martin R."/>
            <person name="McLaughlin D.J."/>
            <person name="Morgenstern I."/>
            <person name="Morin E."/>
            <person name="Murat C."/>
            <person name="Nagy L.G."/>
            <person name="Nolan M."/>
            <person name="Ohm R.A."/>
            <person name="Patyshakuliyeva A."/>
            <person name="Rokas A."/>
            <person name="Ruiz-Duenas F.J."/>
            <person name="Sabat G."/>
            <person name="Salamov A."/>
            <person name="Samejima M."/>
            <person name="Schmutz J."/>
            <person name="Slot J.C."/>
            <person name="St John F."/>
            <person name="Stenlid J."/>
            <person name="Sun H."/>
            <person name="Sun S."/>
            <person name="Syed K."/>
            <person name="Tsang A."/>
            <person name="Wiebenga A."/>
            <person name="Young D."/>
            <person name="Pisabarro A."/>
            <person name="Eastwood D.C."/>
            <person name="Martin F."/>
            <person name="Cullen D."/>
            <person name="Grigoriev I.V."/>
            <person name="Hibbett D.S."/>
        </authorList>
    </citation>
    <scope>NUCLEOTIDE SEQUENCE [LARGE SCALE GENOMIC DNA]</scope>
    <source>
        <strain evidence="2">RWD-64-598 SS2</strain>
    </source>
</reference>
<dbReference type="EMBL" id="JH711573">
    <property type="protein sequence ID" value="EIW87232.1"/>
    <property type="molecule type" value="Genomic_DNA"/>
</dbReference>
<dbReference type="OMA" id="LCPNLYE"/>
<dbReference type="AlphaFoldDB" id="A0A5M3N717"/>
<dbReference type="Gene3D" id="3.80.10.10">
    <property type="entry name" value="Ribonuclease Inhibitor"/>
    <property type="match status" value="1"/>
</dbReference>
<accession>A0A5M3N717</accession>
<dbReference type="OrthoDB" id="2522283at2759"/>
<protein>
    <submittedName>
        <fullName evidence="1">Uncharacterized protein</fullName>
    </submittedName>
</protein>
<dbReference type="InterPro" id="IPR032675">
    <property type="entry name" value="LRR_dom_sf"/>
</dbReference>
<evidence type="ECO:0000313" key="2">
    <source>
        <dbReference type="Proteomes" id="UP000053558"/>
    </source>
</evidence>
<dbReference type="RefSeq" id="XP_007763787.1">
    <property type="nucleotide sequence ID" value="XM_007765597.1"/>
</dbReference>
<keyword evidence="2" id="KW-1185">Reference proteome</keyword>
<sequence>MGFFKKFFNFPQKTVECNVSIDLTTSSYFPRRLFHSSRKAPRAQNIPIEIVLNILEAAYYDDDLNPNTDLLKNCALVCHAWSIHAQKLLFRQVSLRTQPAFTEFTRAIDSTSPRGQLLANSVLRMRLVLDHNQPNGLSQSSLAHAVTHCPNLYELTLSLYGCADPGQDIVGSPAAERMRRPAPSFDASTLELLRTGPRISALHFTNWSENEQTLAQLLEVWSSLRSLTITGKAPARPSADAPPVACAFEELRINCQKEPSLDTLTWLLQRSADVGTLRSLEFEREPSAAVLSHLVDNHAETLQALALPTCTTAEQAEAIARCEELKELRTEGAAVPAAVYRQLPEGIQHLSFGLDADTALQPVIDAVKLCEELTTVTVHVWSSGEKHSLLNPLKMACAFAGVDLRLIRDVRTLRTIVRGDPIVPESFPRAKTLENLQLMRCPPPCHA</sequence>
<name>A0A5M3N717_CONPW</name>
<gene>
    <name evidence="1" type="ORF">CONPUDRAFT_161815</name>
</gene>
<dbReference type="GeneID" id="19204588"/>
<dbReference type="KEGG" id="cput:CONPUDRAFT_161815"/>
<comment type="caution">
    <text evidence="1">The sequence shown here is derived from an EMBL/GenBank/DDBJ whole genome shotgun (WGS) entry which is preliminary data.</text>
</comment>
<evidence type="ECO:0000313" key="1">
    <source>
        <dbReference type="EMBL" id="EIW87232.1"/>
    </source>
</evidence>
<organism evidence="1 2">
    <name type="scientific">Coniophora puteana (strain RWD-64-598)</name>
    <name type="common">Brown rot fungus</name>
    <dbReference type="NCBI Taxonomy" id="741705"/>
    <lineage>
        <taxon>Eukaryota</taxon>
        <taxon>Fungi</taxon>
        <taxon>Dikarya</taxon>
        <taxon>Basidiomycota</taxon>
        <taxon>Agaricomycotina</taxon>
        <taxon>Agaricomycetes</taxon>
        <taxon>Agaricomycetidae</taxon>
        <taxon>Boletales</taxon>
        <taxon>Coniophorineae</taxon>
        <taxon>Coniophoraceae</taxon>
        <taxon>Coniophora</taxon>
    </lineage>
</organism>
<dbReference type="Proteomes" id="UP000053558">
    <property type="component" value="Unassembled WGS sequence"/>
</dbReference>
<proteinExistence type="predicted"/>